<dbReference type="InterPro" id="IPR008983">
    <property type="entry name" value="Tumour_necrosis_fac-like_dom"/>
</dbReference>
<reference evidence="7 8" key="1">
    <citation type="submission" date="2024-04" db="EMBL/GenBank/DDBJ databases">
        <authorList>
            <consortium name="Genoscope - CEA"/>
            <person name="William W."/>
        </authorList>
    </citation>
    <scope>NUCLEOTIDE SEQUENCE [LARGE SCALE GENOMIC DNA]</scope>
</reference>
<dbReference type="GO" id="GO:0005125">
    <property type="term" value="F:cytokine activity"/>
    <property type="evidence" value="ECO:0007669"/>
    <property type="project" value="UniProtKB-KW"/>
</dbReference>
<comment type="similarity">
    <text evidence="2">Belongs to the tumor necrosis factor family.</text>
</comment>
<dbReference type="Gene3D" id="2.60.120.40">
    <property type="match status" value="1"/>
</dbReference>
<sequence>MGAEKKLMKDKDMDDQGFDRVEAAEPQTCIVNTKTQKVLTVLTIVMSLLAIIISIVCIVLVATSPSQEDMSLNEGDGGSLACVSRDKFKYSNSPEQTELMMKLDEGVNDTYCATTPEQLGALLKLVLIRTVEPIELPPVENPHNFSMSRASMHKKLVPSNWYDIDPPERKYPIFDPNVNYSLQFTPDEVNQLLEHNRNMDMQESVTVIRESGLYMVYCSVHFKPDSAENCSTFAKKTWSANVVRTRNNDDTFSGTILSMQHTCCDDCVRNQETGYTAGVFLLRTHDKLHVEVSGEGLVSYRPQSTYFGLTMLGAVNSS</sequence>
<evidence type="ECO:0000256" key="1">
    <source>
        <dbReference type="ARBA" id="ARBA00004370"/>
    </source>
</evidence>
<dbReference type="EMBL" id="CAXITT010000564">
    <property type="protein sequence ID" value="CAL1543603.1"/>
    <property type="molecule type" value="Genomic_DNA"/>
</dbReference>
<keyword evidence="3" id="KW-0202">Cytokine</keyword>
<comment type="subcellular location">
    <subcellularLocation>
        <location evidence="1">Membrane</location>
    </subcellularLocation>
</comment>
<evidence type="ECO:0000259" key="6">
    <source>
        <dbReference type="PROSITE" id="PS50049"/>
    </source>
</evidence>
<feature type="domain" description="THD" evidence="6">
    <location>
        <begin position="150"/>
        <end position="312"/>
    </location>
</feature>
<dbReference type="Pfam" id="PF00229">
    <property type="entry name" value="TNF"/>
    <property type="match status" value="1"/>
</dbReference>
<comment type="caution">
    <text evidence="7">The sequence shown here is derived from an EMBL/GenBank/DDBJ whole genome shotgun (WGS) entry which is preliminary data.</text>
</comment>
<dbReference type="GO" id="GO:0006955">
    <property type="term" value="P:immune response"/>
    <property type="evidence" value="ECO:0007669"/>
    <property type="project" value="InterPro"/>
</dbReference>
<feature type="transmembrane region" description="Helical" evidence="5">
    <location>
        <begin position="38"/>
        <end position="62"/>
    </location>
</feature>
<keyword evidence="8" id="KW-1185">Reference proteome</keyword>
<dbReference type="SMART" id="SM00207">
    <property type="entry name" value="TNF"/>
    <property type="match status" value="1"/>
</dbReference>
<dbReference type="PROSITE" id="PS50049">
    <property type="entry name" value="THD_2"/>
    <property type="match status" value="1"/>
</dbReference>
<accession>A0AAV2IBJ9</accession>
<dbReference type="GO" id="GO:0005164">
    <property type="term" value="F:tumor necrosis factor receptor binding"/>
    <property type="evidence" value="ECO:0007669"/>
    <property type="project" value="InterPro"/>
</dbReference>
<keyword evidence="5" id="KW-1133">Transmembrane helix</keyword>
<evidence type="ECO:0000256" key="5">
    <source>
        <dbReference type="SAM" id="Phobius"/>
    </source>
</evidence>
<dbReference type="SUPFAM" id="SSF49842">
    <property type="entry name" value="TNF-like"/>
    <property type="match status" value="1"/>
</dbReference>
<evidence type="ECO:0000313" key="7">
    <source>
        <dbReference type="EMBL" id="CAL1543603.1"/>
    </source>
</evidence>
<organism evidence="7 8">
    <name type="scientific">Lymnaea stagnalis</name>
    <name type="common">Great pond snail</name>
    <name type="synonym">Helix stagnalis</name>
    <dbReference type="NCBI Taxonomy" id="6523"/>
    <lineage>
        <taxon>Eukaryota</taxon>
        <taxon>Metazoa</taxon>
        <taxon>Spiralia</taxon>
        <taxon>Lophotrochozoa</taxon>
        <taxon>Mollusca</taxon>
        <taxon>Gastropoda</taxon>
        <taxon>Heterobranchia</taxon>
        <taxon>Euthyneura</taxon>
        <taxon>Panpulmonata</taxon>
        <taxon>Hygrophila</taxon>
        <taxon>Lymnaeoidea</taxon>
        <taxon>Lymnaeidae</taxon>
        <taxon>Lymnaea</taxon>
    </lineage>
</organism>
<name>A0AAV2IBJ9_LYMST</name>
<evidence type="ECO:0000313" key="8">
    <source>
        <dbReference type="Proteomes" id="UP001497497"/>
    </source>
</evidence>
<evidence type="ECO:0000256" key="3">
    <source>
        <dbReference type="ARBA" id="ARBA00022514"/>
    </source>
</evidence>
<dbReference type="PANTHER" id="PTHR11471:SF13">
    <property type="entry name" value="TNF FAMILY PROFILE DOMAIN-CONTAINING PROTEIN"/>
    <property type="match status" value="1"/>
</dbReference>
<dbReference type="InterPro" id="IPR006052">
    <property type="entry name" value="TNF_dom"/>
</dbReference>
<keyword evidence="5" id="KW-0812">Transmembrane</keyword>
<dbReference type="AlphaFoldDB" id="A0AAV2IBJ9"/>
<dbReference type="PANTHER" id="PTHR11471">
    <property type="entry name" value="TUMOR NECROSIS FACTOR FAMILY MEMBER"/>
    <property type="match status" value="1"/>
</dbReference>
<evidence type="ECO:0000256" key="2">
    <source>
        <dbReference type="ARBA" id="ARBA00008670"/>
    </source>
</evidence>
<dbReference type="GO" id="GO:0016020">
    <property type="term" value="C:membrane"/>
    <property type="evidence" value="ECO:0007669"/>
    <property type="project" value="UniProtKB-SubCell"/>
</dbReference>
<dbReference type="Proteomes" id="UP001497497">
    <property type="component" value="Unassembled WGS sequence"/>
</dbReference>
<proteinExistence type="inferred from homology"/>
<evidence type="ECO:0000256" key="4">
    <source>
        <dbReference type="ARBA" id="ARBA00023136"/>
    </source>
</evidence>
<keyword evidence="4 5" id="KW-0472">Membrane</keyword>
<protein>
    <recommendedName>
        <fullName evidence="6">THD domain-containing protein</fullName>
    </recommendedName>
</protein>
<gene>
    <name evidence="7" type="ORF">GSLYS_00017137001</name>
</gene>
<dbReference type="GO" id="GO:0005615">
    <property type="term" value="C:extracellular space"/>
    <property type="evidence" value="ECO:0007669"/>
    <property type="project" value="UniProtKB-KW"/>
</dbReference>